<feature type="binding site" evidence="5 7">
    <location>
        <position position="295"/>
    </location>
    <ligand>
        <name>NAD(+)</name>
        <dbReference type="ChEBI" id="CHEBI:57540"/>
    </ligand>
</feature>
<dbReference type="STRING" id="928724.SacglDRAFT_03070"/>
<feature type="binding site" evidence="7">
    <location>
        <begin position="274"/>
        <end position="279"/>
    </location>
    <ligand>
        <name>NAD(+)</name>
        <dbReference type="ChEBI" id="CHEBI:57540"/>
    </ligand>
</feature>
<dbReference type="GO" id="GO:0005829">
    <property type="term" value="C:cytosol"/>
    <property type="evidence" value="ECO:0007669"/>
    <property type="project" value="TreeGrafter"/>
</dbReference>
<evidence type="ECO:0000256" key="4">
    <source>
        <dbReference type="ARBA" id="ARBA00023027"/>
    </source>
</evidence>
<keyword evidence="4 5" id="KW-0520">NAD</keyword>
<dbReference type="InterPro" id="IPR015878">
    <property type="entry name" value="Ado_hCys_hydrolase_NAD-bd"/>
</dbReference>
<protein>
    <recommendedName>
        <fullName evidence="5">Adenosylhomocysteinase</fullName>
        <ecNumber evidence="5">3.13.2.1</ecNumber>
    </recommendedName>
    <alternativeName>
        <fullName evidence="5">S-adenosyl-L-homocysteine hydrolase</fullName>
        <shortName evidence="5">AdoHcyase</shortName>
    </alternativeName>
</protein>
<dbReference type="GO" id="GO:0004013">
    <property type="term" value="F:adenosylhomocysteinase activity"/>
    <property type="evidence" value="ECO:0007669"/>
    <property type="project" value="UniProtKB-UniRule"/>
</dbReference>
<feature type="binding site" evidence="7">
    <location>
        <position position="406"/>
    </location>
    <ligand>
        <name>NAD(+)</name>
        <dbReference type="ChEBI" id="CHEBI:57540"/>
    </ligand>
</feature>
<dbReference type="UniPathway" id="UPA00314">
    <property type="reaction ID" value="UER00076"/>
</dbReference>
<keyword evidence="5" id="KW-0963">Cytoplasm</keyword>
<feature type="binding site" evidence="5 6">
    <location>
        <position position="146"/>
    </location>
    <ligand>
        <name>substrate</name>
    </ligand>
</feature>
<accession>I1D4R2</accession>
<evidence type="ECO:0000256" key="8">
    <source>
        <dbReference type="RuleBase" id="RU000548"/>
    </source>
</evidence>
<dbReference type="Gene3D" id="3.40.50.1480">
    <property type="entry name" value="Adenosylhomocysteinase-like"/>
    <property type="match status" value="1"/>
</dbReference>
<dbReference type="InterPro" id="IPR000043">
    <property type="entry name" value="Adenosylhomocysteinase-like"/>
</dbReference>
<feature type="binding site" evidence="5 7">
    <location>
        <begin position="209"/>
        <end position="211"/>
    </location>
    <ligand>
        <name>NAD(+)</name>
        <dbReference type="ChEBI" id="CHEBI:57540"/>
    </ligand>
</feature>
<dbReference type="InterPro" id="IPR036291">
    <property type="entry name" value="NAD(P)-bd_dom_sf"/>
</dbReference>
<reference evidence="12" key="2">
    <citation type="submission" date="2012-01" db="EMBL/GenBank/DDBJ databases">
        <title>Noncontiguous Finished sequence of chromosome of Saccharomonospora glauca K62.</title>
        <authorList>
            <consortium name="US DOE Joint Genome Institute"/>
            <person name="Lucas S."/>
            <person name="Han J."/>
            <person name="Lapidus A."/>
            <person name="Cheng J.-F."/>
            <person name="Goodwin L."/>
            <person name="Pitluck S."/>
            <person name="Peters L."/>
            <person name="Mikhailova N."/>
            <person name="Held B."/>
            <person name="Detter J.C."/>
            <person name="Han C."/>
            <person name="Tapia R."/>
            <person name="Land M."/>
            <person name="Hauser L."/>
            <person name="Kyrpides N."/>
            <person name="Ivanova N."/>
            <person name="Pagani I."/>
            <person name="Brambilla E.-M."/>
            <person name="Klenk H.-P."/>
            <person name="Woyke T."/>
        </authorList>
    </citation>
    <scope>NUCLEOTIDE SEQUENCE [LARGE SCALE GENOMIC DNA]</scope>
    <source>
        <strain evidence="12">K62</strain>
    </source>
</reference>
<comment type="catalytic activity">
    <reaction evidence="5 8">
        <text>S-adenosyl-L-homocysteine + H2O = L-homocysteine + adenosine</text>
        <dbReference type="Rhea" id="RHEA:21708"/>
        <dbReference type="ChEBI" id="CHEBI:15377"/>
        <dbReference type="ChEBI" id="CHEBI:16335"/>
        <dbReference type="ChEBI" id="CHEBI:57856"/>
        <dbReference type="ChEBI" id="CHEBI:58199"/>
        <dbReference type="EC" id="3.13.2.1"/>
    </reaction>
</comment>
<dbReference type="PROSITE" id="PS00738">
    <property type="entry name" value="ADOHCYASE_1"/>
    <property type="match status" value="1"/>
</dbReference>
<reference evidence="11 12" key="1">
    <citation type="submission" date="2011-09" db="EMBL/GenBank/DDBJ databases">
        <authorList>
            <consortium name="US DOE Joint Genome Institute (JGI-PGF)"/>
            <person name="Lucas S."/>
            <person name="Han J."/>
            <person name="Lapidus A."/>
            <person name="Cheng J.-F."/>
            <person name="Goodwin L."/>
            <person name="Pitluck S."/>
            <person name="Peters L."/>
            <person name="Land M.L."/>
            <person name="Hauser L."/>
            <person name="Brambilla E."/>
            <person name="Klenk H.-P."/>
            <person name="Woyke T.J."/>
        </authorList>
    </citation>
    <scope>NUCLEOTIDE SEQUENCE [LARGE SCALE GENOMIC DNA]</scope>
    <source>
        <strain evidence="11 12">K62</strain>
    </source>
</reference>
<dbReference type="Gene3D" id="3.40.50.720">
    <property type="entry name" value="NAD(P)-binding Rossmann-like Domain"/>
    <property type="match status" value="1"/>
</dbReference>
<dbReference type="EMBL" id="CM001484">
    <property type="protein sequence ID" value="EIE99936.1"/>
    <property type="molecule type" value="Genomic_DNA"/>
</dbReference>
<keyword evidence="12" id="KW-1185">Reference proteome</keyword>
<gene>
    <name evidence="5" type="primary">ahcY</name>
    <name evidence="11" type="ORF">SacglDRAFT_03070</name>
</gene>
<dbReference type="CDD" id="cd00401">
    <property type="entry name" value="SAHH"/>
    <property type="match status" value="1"/>
</dbReference>
<dbReference type="NCBIfam" id="TIGR00936">
    <property type="entry name" value="ahcY"/>
    <property type="match status" value="1"/>
</dbReference>
<dbReference type="GO" id="GO:0033353">
    <property type="term" value="P:S-adenosylmethionine cycle"/>
    <property type="evidence" value="ECO:0007669"/>
    <property type="project" value="TreeGrafter"/>
</dbReference>
<evidence type="ECO:0000256" key="7">
    <source>
        <dbReference type="PIRSR" id="PIRSR001109-2"/>
    </source>
</evidence>
<dbReference type="PIRSF" id="PIRSF001109">
    <property type="entry name" value="Ad_hcy_hydrolase"/>
    <property type="match status" value="1"/>
</dbReference>
<comment type="function">
    <text evidence="5">May play a key role in the regulation of the intracellular concentration of adenosylhomocysteine.</text>
</comment>
<evidence type="ECO:0000313" key="11">
    <source>
        <dbReference type="EMBL" id="EIE99936.1"/>
    </source>
</evidence>
<feature type="binding site" evidence="5 6">
    <location>
        <position position="63"/>
    </location>
    <ligand>
        <name>substrate</name>
    </ligand>
</feature>
<feature type="binding site" evidence="5 6">
    <location>
        <position position="208"/>
    </location>
    <ligand>
        <name>substrate</name>
    </ligand>
</feature>
<feature type="binding site" evidence="5">
    <location>
        <position position="243"/>
    </location>
    <ligand>
        <name>NAD(+)</name>
        <dbReference type="ChEBI" id="CHEBI:57540"/>
    </ligand>
</feature>
<dbReference type="InterPro" id="IPR020082">
    <property type="entry name" value="S-Ado-L-homoCys_hydrolase_CS"/>
</dbReference>
<feature type="binding site" evidence="5">
    <location>
        <begin position="272"/>
        <end position="277"/>
    </location>
    <ligand>
        <name>NAD(+)</name>
        <dbReference type="ChEBI" id="CHEBI:57540"/>
    </ligand>
</feature>
<dbReference type="GO" id="GO:0071269">
    <property type="term" value="P:L-homocysteine biosynthetic process"/>
    <property type="evidence" value="ECO:0007669"/>
    <property type="project" value="UniProtKB-UniRule"/>
</dbReference>
<dbReference type="Proteomes" id="UP000005087">
    <property type="component" value="Chromosome"/>
</dbReference>
<dbReference type="InterPro" id="IPR042172">
    <property type="entry name" value="Adenosylhomocyst_ase-like_sf"/>
</dbReference>
<evidence type="ECO:0000256" key="1">
    <source>
        <dbReference type="ARBA" id="ARBA00007122"/>
    </source>
</evidence>
<sequence length="485" mass="53045">MSAKLQKVNGLEFAVADLSLAEAGRHQIRLAEHEMPGLMATRKEYAASKPLKGAKIAGSLHMTVQTAVLIETLVELGAEVRWVSCNIFSTQDEAAAAVVVGPNGTPEAPQGVPVFAWKGETLEDYWWCTNHLFNFDGDGPNMILDDGGDASLLVHKGVEFEAAGAVPEPSEDDSEEYRVVLDTLRKSLAEDPGRFTRIAKNIRGVTEETTTGVHRLYEYARSGELLFPAINVNDSVTKSKFDNKYGCRHSLIDGINRATDTLIGGKVAVVCGYGDVGKGCAESLRGQGARVIVTEIDPICALQAAMDGYQVTVLEDVVETADIFVTTTGNFNIITAEHMSRMKHQAIVGNIGHFDNEIDVAGLEKIPGIKRVEIKPQVDEYVFPDGHSIILLSRGRLLNLGNATGHPSFVMSNSFTNQVMAQIELFTKPGEYDKKVYVLPKKLDEKVARLHLDALGVKLTRLTKEQAEYIGVDVDGPYKPDHYRY</sequence>
<comment type="similarity">
    <text evidence="1 5 9">Belongs to the adenosylhomocysteinase family.</text>
</comment>
<dbReference type="PANTHER" id="PTHR23420">
    <property type="entry name" value="ADENOSYLHOMOCYSTEINASE"/>
    <property type="match status" value="1"/>
</dbReference>
<feature type="binding site" evidence="5 7">
    <location>
        <position position="399"/>
    </location>
    <ligand>
        <name>NAD(+)</name>
        <dbReference type="ChEBI" id="CHEBI:57540"/>
    </ligand>
</feature>
<dbReference type="Pfam" id="PF05221">
    <property type="entry name" value="AdoHcyase"/>
    <property type="match status" value="1"/>
</dbReference>
<keyword evidence="2 5" id="KW-0554">One-carbon metabolism</keyword>
<dbReference type="AlphaFoldDB" id="I1D4R2"/>
<feature type="binding site" evidence="5">
    <location>
        <position position="330"/>
    </location>
    <ligand>
        <name>NAD(+)</name>
        <dbReference type="ChEBI" id="CHEBI:57540"/>
    </ligand>
</feature>
<dbReference type="GO" id="GO:0006730">
    <property type="term" value="P:one-carbon metabolic process"/>
    <property type="evidence" value="ECO:0007669"/>
    <property type="project" value="UniProtKB-UniRule"/>
</dbReference>
<evidence type="ECO:0000256" key="9">
    <source>
        <dbReference type="RuleBase" id="RU004166"/>
    </source>
</evidence>
<evidence type="ECO:0000313" key="12">
    <source>
        <dbReference type="Proteomes" id="UP000005087"/>
    </source>
</evidence>
<dbReference type="Pfam" id="PF00670">
    <property type="entry name" value="AdoHcyase_NAD"/>
    <property type="match status" value="1"/>
</dbReference>
<dbReference type="NCBIfam" id="NF004005">
    <property type="entry name" value="PRK05476.2-3"/>
    <property type="match status" value="1"/>
</dbReference>
<dbReference type="PROSITE" id="PS00739">
    <property type="entry name" value="ADOHCYASE_2"/>
    <property type="match status" value="1"/>
</dbReference>
<dbReference type="EC" id="3.13.2.1" evidence="5"/>
<comment type="cofactor">
    <cofactor evidence="5 7 8">
        <name>NAD(+)</name>
        <dbReference type="ChEBI" id="CHEBI:57540"/>
    </cofactor>
    <text evidence="5 7 8">Binds 1 NAD(+) per subunit.</text>
</comment>
<dbReference type="PANTHER" id="PTHR23420:SF0">
    <property type="entry name" value="ADENOSYLHOMOCYSTEINASE"/>
    <property type="match status" value="1"/>
</dbReference>
<name>I1D4R2_9PSEU</name>
<dbReference type="HAMAP" id="MF_00563">
    <property type="entry name" value="AdoHcyase"/>
    <property type="match status" value="1"/>
</dbReference>
<evidence type="ECO:0000256" key="5">
    <source>
        <dbReference type="HAMAP-Rule" id="MF_00563"/>
    </source>
</evidence>
<feature type="binding site" evidence="5 6">
    <location>
        <position position="242"/>
    </location>
    <ligand>
        <name>substrate</name>
    </ligand>
</feature>
<evidence type="ECO:0000259" key="10">
    <source>
        <dbReference type="SMART" id="SM00997"/>
    </source>
</evidence>
<keyword evidence="3 5" id="KW-0378">Hydrolase</keyword>
<dbReference type="eggNOG" id="COG0499">
    <property type="taxonomic scope" value="Bacteria"/>
</dbReference>
<dbReference type="SUPFAM" id="SSF51735">
    <property type="entry name" value="NAD(P)-binding Rossmann-fold domains"/>
    <property type="match status" value="1"/>
</dbReference>
<dbReference type="OrthoDB" id="9802717at2"/>
<dbReference type="SMART" id="SM00996">
    <property type="entry name" value="AdoHcyase"/>
    <property type="match status" value="1"/>
</dbReference>
<evidence type="ECO:0000256" key="3">
    <source>
        <dbReference type="ARBA" id="ARBA00022801"/>
    </source>
</evidence>
<dbReference type="FunFam" id="3.40.50.720:FF:000004">
    <property type="entry name" value="Adenosylhomocysteinase"/>
    <property type="match status" value="1"/>
</dbReference>
<feature type="binding site" evidence="5 6">
    <location>
        <position position="238"/>
    </location>
    <ligand>
        <name>substrate</name>
    </ligand>
</feature>
<comment type="pathway">
    <text evidence="5 8">Amino-acid biosynthesis; L-homocysteine biosynthesis; L-homocysteine from S-adenosyl-L-homocysteine: step 1/1.</text>
</comment>
<organism evidence="11 12">
    <name type="scientific">Saccharomonospora glauca K62</name>
    <dbReference type="NCBI Taxonomy" id="928724"/>
    <lineage>
        <taxon>Bacteria</taxon>
        <taxon>Bacillati</taxon>
        <taxon>Actinomycetota</taxon>
        <taxon>Actinomycetes</taxon>
        <taxon>Pseudonocardiales</taxon>
        <taxon>Pseudonocardiaceae</taxon>
        <taxon>Saccharomonospora</taxon>
    </lineage>
</organism>
<evidence type="ECO:0000256" key="2">
    <source>
        <dbReference type="ARBA" id="ARBA00022563"/>
    </source>
</evidence>
<dbReference type="SUPFAM" id="SSF52283">
    <property type="entry name" value="Formate/glycerate dehydrogenase catalytic domain-like"/>
    <property type="match status" value="1"/>
</dbReference>
<dbReference type="SMART" id="SM00997">
    <property type="entry name" value="AdoHcyase_NAD"/>
    <property type="match status" value="1"/>
</dbReference>
<evidence type="ECO:0000256" key="6">
    <source>
        <dbReference type="PIRSR" id="PIRSR001109-1"/>
    </source>
</evidence>
<dbReference type="HOGENOM" id="CLU_025194_2_1_11"/>
<dbReference type="RefSeq" id="WP_005465635.1">
    <property type="nucleotide sequence ID" value="NZ_CM001484.1"/>
</dbReference>
<comment type="subcellular location">
    <subcellularLocation>
        <location evidence="5">Cytoplasm</location>
    </subcellularLocation>
</comment>
<proteinExistence type="inferred from homology"/>
<feature type="domain" description="S-adenosyl-L-homocysteine hydrolase NAD binding" evidence="10">
    <location>
        <begin position="243"/>
        <end position="405"/>
    </location>
</feature>
<feature type="binding site" evidence="5 7">
    <location>
        <begin position="351"/>
        <end position="353"/>
    </location>
    <ligand>
        <name>NAD(+)</name>
        <dbReference type="ChEBI" id="CHEBI:57540"/>
    </ligand>
</feature>